<proteinExistence type="predicted"/>
<protein>
    <submittedName>
        <fullName evidence="1">Uncharacterized protein</fullName>
    </submittedName>
</protein>
<dbReference type="AlphaFoldDB" id="A0A511N7I6"/>
<reference evidence="1 2" key="1">
    <citation type="submission" date="2019-07" db="EMBL/GenBank/DDBJ databases">
        <title>Whole genome shotgun sequence of Deinococcus cellulosilyticus NBRC 106333.</title>
        <authorList>
            <person name="Hosoyama A."/>
            <person name="Uohara A."/>
            <person name="Ohji S."/>
            <person name="Ichikawa N."/>
        </authorList>
    </citation>
    <scope>NUCLEOTIDE SEQUENCE [LARGE SCALE GENOMIC DNA]</scope>
    <source>
        <strain evidence="1 2">NBRC 106333</strain>
    </source>
</reference>
<dbReference type="OrthoDB" id="9803627at2"/>
<sequence length="77" mass="8589">MIFGPKTVEEFVALHPWKCMVLTDYLGAYKWRAMLVPNKDRNEWGNIPVAVGGSAAQAFSSLMTLQVNEKGELCESL</sequence>
<accession>A0A511N7I6</accession>
<evidence type="ECO:0000313" key="2">
    <source>
        <dbReference type="Proteomes" id="UP000321306"/>
    </source>
</evidence>
<dbReference type="RefSeq" id="WP_146888182.1">
    <property type="nucleotide sequence ID" value="NZ_BJXB01000024.1"/>
</dbReference>
<comment type="caution">
    <text evidence="1">The sequence shown here is derived from an EMBL/GenBank/DDBJ whole genome shotgun (WGS) entry which is preliminary data.</text>
</comment>
<name>A0A511N7I6_DEIC1</name>
<organism evidence="1 2">
    <name type="scientific">Deinococcus cellulosilyticus (strain DSM 18568 / NBRC 106333 / KACC 11606 / 5516J-15)</name>
    <dbReference type="NCBI Taxonomy" id="1223518"/>
    <lineage>
        <taxon>Bacteria</taxon>
        <taxon>Thermotogati</taxon>
        <taxon>Deinococcota</taxon>
        <taxon>Deinococci</taxon>
        <taxon>Deinococcales</taxon>
        <taxon>Deinococcaceae</taxon>
        <taxon>Deinococcus</taxon>
    </lineage>
</organism>
<keyword evidence="2" id="KW-1185">Reference proteome</keyword>
<gene>
    <name evidence="1" type="ORF">DC3_44400</name>
</gene>
<dbReference type="EMBL" id="BJXB01000024">
    <property type="protein sequence ID" value="GEM48805.1"/>
    <property type="molecule type" value="Genomic_DNA"/>
</dbReference>
<evidence type="ECO:0000313" key="1">
    <source>
        <dbReference type="EMBL" id="GEM48805.1"/>
    </source>
</evidence>
<dbReference type="Proteomes" id="UP000321306">
    <property type="component" value="Unassembled WGS sequence"/>
</dbReference>